<evidence type="ECO:0000313" key="1">
    <source>
        <dbReference type="Ensembl" id="ENSMSIP00000013585.1"/>
    </source>
</evidence>
<organism evidence="1 2">
    <name type="scientific">Mus spicilegus</name>
    <name type="common">Mound-building mouse</name>
    <dbReference type="NCBI Taxonomy" id="10103"/>
    <lineage>
        <taxon>Eukaryota</taxon>
        <taxon>Metazoa</taxon>
        <taxon>Chordata</taxon>
        <taxon>Craniata</taxon>
        <taxon>Vertebrata</taxon>
        <taxon>Euteleostomi</taxon>
        <taxon>Mammalia</taxon>
        <taxon>Eutheria</taxon>
        <taxon>Euarchontoglires</taxon>
        <taxon>Glires</taxon>
        <taxon>Rodentia</taxon>
        <taxon>Myomorpha</taxon>
        <taxon>Muroidea</taxon>
        <taxon>Muridae</taxon>
        <taxon>Murinae</taxon>
        <taxon>Mus</taxon>
        <taxon>Mus</taxon>
    </lineage>
</organism>
<accession>A0A8C6GZA1</accession>
<dbReference type="Ensembl" id="ENSMSIT00000017269.1">
    <property type="protein sequence ID" value="ENSMSIP00000013597.1"/>
    <property type="gene ID" value="ENSMSIG00000011759.1"/>
</dbReference>
<reference evidence="1" key="1">
    <citation type="submission" date="2025-05" db="UniProtKB">
        <authorList>
            <consortium name="Ensembl"/>
        </authorList>
    </citation>
    <scope>IDENTIFICATION</scope>
</reference>
<proteinExistence type="predicted"/>
<dbReference type="AlphaFoldDB" id="A0A8C6GZA1"/>
<name>A0A8C6GZA1_MUSSI</name>
<dbReference type="Proteomes" id="UP000694415">
    <property type="component" value="Unplaced"/>
</dbReference>
<evidence type="ECO:0000313" key="2">
    <source>
        <dbReference type="Proteomes" id="UP000694415"/>
    </source>
</evidence>
<sequence length="100" mass="10798">MPVGSTERSRGLWEARSRRPVGLVSGTDLCTRWDSQQASLQAPTVTLRSAYVADQSSEFSACLNLLWDCPGFQGLTDPSLIKSLKTLPQTVLGCSSKSPP</sequence>
<protein>
    <submittedName>
        <fullName evidence="1">Uncharacterized protein</fullName>
    </submittedName>
</protein>
<dbReference type="GeneTree" id="ENSGT00960000192716"/>
<dbReference type="Ensembl" id="ENSMSIT00000017255.1">
    <property type="protein sequence ID" value="ENSMSIP00000013585.1"/>
    <property type="gene ID" value="ENSMSIG00000011759.1"/>
</dbReference>
<keyword evidence="2" id="KW-1185">Reference proteome</keyword>